<dbReference type="EMBL" id="SULI01000022">
    <property type="protein sequence ID" value="TKZ17453.1"/>
    <property type="molecule type" value="Genomic_DNA"/>
</dbReference>
<feature type="domain" description="Glycosyl transferase family 1" evidence="1">
    <location>
        <begin position="206"/>
        <end position="371"/>
    </location>
</feature>
<gene>
    <name evidence="3" type="ORF">FAP39_14290</name>
</gene>
<protein>
    <submittedName>
        <fullName evidence="3">Glycosyltransferase family 4 protein</fullName>
    </submittedName>
</protein>
<evidence type="ECO:0000313" key="3">
    <source>
        <dbReference type="EMBL" id="TKZ17453.1"/>
    </source>
</evidence>
<feature type="domain" description="Glycosyltransferase subfamily 4-like N-terminal" evidence="2">
    <location>
        <begin position="20"/>
        <end position="188"/>
    </location>
</feature>
<name>A0A4U7MWV3_9RHOB</name>
<dbReference type="InterPro" id="IPR001296">
    <property type="entry name" value="Glyco_trans_1"/>
</dbReference>
<evidence type="ECO:0000259" key="2">
    <source>
        <dbReference type="Pfam" id="PF13579"/>
    </source>
</evidence>
<dbReference type="Gene3D" id="3.40.50.2000">
    <property type="entry name" value="Glycogen Phosphorylase B"/>
    <property type="match status" value="2"/>
</dbReference>
<organism evidence="3 4">
    <name type="scientific">Shimia litoralis</name>
    <dbReference type="NCBI Taxonomy" id="420403"/>
    <lineage>
        <taxon>Bacteria</taxon>
        <taxon>Pseudomonadati</taxon>
        <taxon>Pseudomonadota</taxon>
        <taxon>Alphaproteobacteria</taxon>
        <taxon>Rhodobacterales</taxon>
        <taxon>Roseobacteraceae</taxon>
    </lineage>
</organism>
<proteinExistence type="predicted"/>
<dbReference type="OrthoDB" id="9790710at2"/>
<keyword evidence="3" id="KW-0808">Transferase</keyword>
<comment type="caution">
    <text evidence="3">The sequence shown here is derived from an EMBL/GenBank/DDBJ whole genome shotgun (WGS) entry which is preliminary data.</text>
</comment>
<keyword evidence="4" id="KW-1185">Reference proteome</keyword>
<evidence type="ECO:0000313" key="4">
    <source>
        <dbReference type="Proteomes" id="UP000306575"/>
    </source>
</evidence>
<sequence length="405" mass="44126">MSTQRPWIAYVGPVAFPEGGAAARRILGNAKALAGAGYDVVIVSGQRPDERGAQFDVAPGIRCVSTNERDAEHLHKTLRYARYAIMGARSRQWLDAQETPPDAVILYSGYSPYLLQFTGWARRKGIALLFDAVEWYAAPSLPRFLTSPYLWNTEFAMRVLIPRLDGVVAISRALEGYYRAKGLPVGRVPPLFDPDEITARDPVPDPDGQLRLAYSGSPGRKDLIDIVIESVLERDAGRGRIVLDIAGVTEEELRRRPPLQRRGGTIPETLRAHGQVSHARSTEIVGGADFTVFLRAVNRVSTHGFPTKFVESLALGTPVITNLTSDLADHLRDGETGLECTEPTAPALGAVLDRALALGADARSTMRRAARTEAEKAFAYQAHVATLGELINTTSKNFDGKGIES</sequence>
<dbReference type="AlphaFoldDB" id="A0A4U7MWV3"/>
<reference evidence="3 4" key="1">
    <citation type="submission" date="2019-04" db="EMBL/GenBank/DDBJ databases">
        <title>Genome sequence of Pelagicola litoralis CL-ES2.</title>
        <authorList>
            <person name="Cao J."/>
        </authorList>
    </citation>
    <scope>NUCLEOTIDE SEQUENCE [LARGE SCALE GENOMIC DNA]</scope>
    <source>
        <strain evidence="3 4">CL-ES2</strain>
    </source>
</reference>
<dbReference type="SUPFAM" id="SSF53756">
    <property type="entry name" value="UDP-Glycosyltransferase/glycogen phosphorylase"/>
    <property type="match status" value="1"/>
</dbReference>
<dbReference type="PANTHER" id="PTHR12526">
    <property type="entry name" value="GLYCOSYLTRANSFERASE"/>
    <property type="match status" value="1"/>
</dbReference>
<dbReference type="GO" id="GO:0016757">
    <property type="term" value="F:glycosyltransferase activity"/>
    <property type="evidence" value="ECO:0007669"/>
    <property type="project" value="InterPro"/>
</dbReference>
<dbReference type="Pfam" id="PF00534">
    <property type="entry name" value="Glycos_transf_1"/>
    <property type="match status" value="1"/>
</dbReference>
<dbReference type="Pfam" id="PF13579">
    <property type="entry name" value="Glyco_trans_4_4"/>
    <property type="match status" value="1"/>
</dbReference>
<dbReference type="InterPro" id="IPR028098">
    <property type="entry name" value="Glyco_trans_4-like_N"/>
</dbReference>
<dbReference type="Proteomes" id="UP000306575">
    <property type="component" value="Unassembled WGS sequence"/>
</dbReference>
<accession>A0A4U7MWV3</accession>
<dbReference type="PANTHER" id="PTHR12526:SF630">
    <property type="entry name" value="GLYCOSYLTRANSFERASE"/>
    <property type="match status" value="1"/>
</dbReference>
<dbReference type="RefSeq" id="WP_138017061.1">
    <property type="nucleotide sequence ID" value="NZ_SULI01000022.1"/>
</dbReference>
<evidence type="ECO:0000259" key="1">
    <source>
        <dbReference type="Pfam" id="PF00534"/>
    </source>
</evidence>